<proteinExistence type="predicted"/>
<dbReference type="AlphaFoldDB" id="A0A2M7IP26"/>
<comment type="caution">
    <text evidence="1">The sequence shown here is derived from an EMBL/GenBank/DDBJ whole genome shotgun (WGS) entry which is preliminary data.</text>
</comment>
<protein>
    <submittedName>
        <fullName evidence="1">Uncharacterized protein</fullName>
    </submittedName>
</protein>
<name>A0A2M7IP26_9BACT</name>
<dbReference type="Proteomes" id="UP000230837">
    <property type="component" value="Unassembled WGS sequence"/>
</dbReference>
<feature type="non-terminal residue" evidence="1">
    <location>
        <position position="74"/>
    </location>
</feature>
<accession>A0A2M7IP26</accession>
<sequence>MLRINHKIFKLPLVILGAIIFSTIGIKATDVIMTMNNPTASCEAGSVLVNVGGKAICFDQYEASTNSNCYFKDP</sequence>
<dbReference type="EMBL" id="PFHR01000081">
    <property type="protein sequence ID" value="PIW97092.1"/>
    <property type="molecule type" value="Genomic_DNA"/>
</dbReference>
<evidence type="ECO:0000313" key="2">
    <source>
        <dbReference type="Proteomes" id="UP000230837"/>
    </source>
</evidence>
<evidence type="ECO:0000313" key="1">
    <source>
        <dbReference type="EMBL" id="PIW97092.1"/>
    </source>
</evidence>
<reference evidence="2" key="1">
    <citation type="submission" date="2017-09" db="EMBL/GenBank/DDBJ databases">
        <title>Depth-based differentiation of microbial function through sediment-hosted aquifers and enrichment of novel symbionts in the deep terrestrial subsurface.</title>
        <authorList>
            <person name="Probst A.J."/>
            <person name="Ladd B."/>
            <person name="Jarett J.K."/>
            <person name="Geller-Mcgrath D.E."/>
            <person name="Sieber C.M.K."/>
            <person name="Emerson J.B."/>
            <person name="Anantharaman K."/>
            <person name="Thomas B.C."/>
            <person name="Malmstrom R."/>
            <person name="Stieglmeier M."/>
            <person name="Klingl A."/>
            <person name="Woyke T."/>
            <person name="Ryan C.M."/>
            <person name="Banfield J.F."/>
        </authorList>
    </citation>
    <scope>NUCLEOTIDE SEQUENCE [LARGE SCALE GENOMIC DNA]</scope>
</reference>
<organism evidence="1 2">
    <name type="scientific">Candidatus Kaiserbacteria bacterium CG_4_8_14_3_um_filter_38_9</name>
    <dbReference type="NCBI Taxonomy" id="1974599"/>
    <lineage>
        <taxon>Bacteria</taxon>
        <taxon>Candidatus Kaiseribacteriota</taxon>
    </lineage>
</organism>
<gene>
    <name evidence="1" type="ORF">COZ82_01475</name>
</gene>